<dbReference type="PANTHER" id="PTHR30183:SF2">
    <property type="entry name" value="IRON UTILIZATION PROTEIN"/>
    <property type="match status" value="1"/>
</dbReference>
<reference evidence="9 10" key="1">
    <citation type="submission" date="2018-07" db="EMBL/GenBank/DDBJ databases">
        <title>Genome sequence of Roseomonas fauriae ATCC 49958.</title>
        <authorList>
            <person name="Sant'Anna F.H."/>
            <person name="Baldani J.I."/>
            <person name="Zilli J.E."/>
            <person name="Reis V.M."/>
            <person name="Hartmann A."/>
            <person name="Cruz L."/>
            <person name="de Souza E.M."/>
            <person name="de Oliveira Pedrosa F."/>
            <person name="Passaglia L.M.P."/>
        </authorList>
    </citation>
    <scope>NUCLEOTIDE SEQUENCE [LARGE SCALE GENOMIC DNA]</scope>
    <source>
        <strain evidence="9 10">ATCC 49958</strain>
    </source>
</reference>
<feature type="transmembrane region" description="Helical" evidence="7">
    <location>
        <begin position="39"/>
        <end position="63"/>
    </location>
</feature>
<feature type="transmembrane region" description="Helical" evidence="7">
    <location>
        <begin position="172"/>
        <end position="192"/>
    </location>
</feature>
<dbReference type="PROSITE" id="PS50928">
    <property type="entry name" value="ABC_TM1"/>
    <property type="match status" value="2"/>
</dbReference>
<dbReference type="InterPro" id="IPR035906">
    <property type="entry name" value="MetI-like_sf"/>
</dbReference>
<accession>A0A6L3B493</accession>
<keyword evidence="6 7" id="KW-0472">Membrane</keyword>
<keyword evidence="4 7" id="KW-0812">Transmembrane</keyword>
<comment type="caution">
    <text evidence="9">The sequence shown here is derived from an EMBL/GenBank/DDBJ whole genome shotgun (WGS) entry which is preliminary data.</text>
</comment>
<evidence type="ECO:0000259" key="8">
    <source>
        <dbReference type="PROSITE" id="PS50928"/>
    </source>
</evidence>
<protein>
    <submittedName>
        <fullName evidence="9">Iron ABC transporter permease</fullName>
    </submittedName>
</protein>
<evidence type="ECO:0000256" key="6">
    <source>
        <dbReference type="ARBA" id="ARBA00023136"/>
    </source>
</evidence>
<dbReference type="AlphaFoldDB" id="A0A6L3B493"/>
<dbReference type="EMBL" id="QOKV01000003">
    <property type="protein sequence ID" value="KAA0687001.1"/>
    <property type="molecule type" value="Genomic_DNA"/>
</dbReference>
<feature type="transmembrane region" description="Helical" evidence="7">
    <location>
        <begin position="314"/>
        <end position="342"/>
    </location>
</feature>
<dbReference type="FunFam" id="1.10.3720.10:FF:000088">
    <property type="entry name" value="Iron(III) ABC transporter, permease protein"/>
    <property type="match status" value="1"/>
</dbReference>
<evidence type="ECO:0000256" key="5">
    <source>
        <dbReference type="ARBA" id="ARBA00022989"/>
    </source>
</evidence>
<dbReference type="Pfam" id="PF00528">
    <property type="entry name" value="BPD_transp_1"/>
    <property type="match status" value="1"/>
</dbReference>
<dbReference type="CDD" id="cd06261">
    <property type="entry name" value="TM_PBP2"/>
    <property type="match status" value="1"/>
</dbReference>
<feature type="transmembrane region" description="Helical" evidence="7">
    <location>
        <begin position="267"/>
        <end position="286"/>
    </location>
</feature>
<feature type="transmembrane region" description="Helical" evidence="7">
    <location>
        <begin position="83"/>
        <end position="107"/>
    </location>
</feature>
<feature type="transmembrane region" description="Helical" evidence="7">
    <location>
        <begin position="488"/>
        <end position="510"/>
    </location>
</feature>
<feature type="transmembrane region" description="Helical" evidence="7">
    <location>
        <begin position="213"/>
        <end position="235"/>
    </location>
</feature>
<comment type="subcellular location">
    <subcellularLocation>
        <location evidence="1 7">Cell membrane</location>
        <topology evidence="1 7">Multi-pass membrane protein</topology>
    </subcellularLocation>
</comment>
<evidence type="ECO:0000256" key="4">
    <source>
        <dbReference type="ARBA" id="ARBA00022692"/>
    </source>
</evidence>
<dbReference type="SUPFAM" id="SSF161098">
    <property type="entry name" value="MetI-like"/>
    <property type="match status" value="2"/>
</dbReference>
<feature type="domain" description="ABC transmembrane type-1" evidence="8">
    <location>
        <begin position="358"/>
        <end position="564"/>
    </location>
</feature>
<evidence type="ECO:0000313" key="9">
    <source>
        <dbReference type="EMBL" id="KAA0687001.1"/>
    </source>
</evidence>
<dbReference type="Gene3D" id="1.10.3720.10">
    <property type="entry name" value="MetI-like"/>
    <property type="match status" value="2"/>
</dbReference>
<dbReference type="GO" id="GO:0055085">
    <property type="term" value="P:transmembrane transport"/>
    <property type="evidence" value="ECO:0007669"/>
    <property type="project" value="InterPro"/>
</dbReference>
<feature type="transmembrane region" description="Helical" evidence="7">
    <location>
        <begin position="546"/>
        <end position="566"/>
    </location>
</feature>
<feature type="domain" description="ABC transmembrane type-1" evidence="8">
    <location>
        <begin position="81"/>
        <end position="285"/>
    </location>
</feature>
<comment type="similarity">
    <text evidence="7">Belongs to the binding-protein-dependent transport system permease family.</text>
</comment>
<dbReference type="PANTHER" id="PTHR30183">
    <property type="entry name" value="MOLYBDENUM TRANSPORT SYSTEM PERMEASE PROTEIN MODB"/>
    <property type="match status" value="1"/>
</dbReference>
<evidence type="ECO:0000256" key="3">
    <source>
        <dbReference type="ARBA" id="ARBA00022475"/>
    </source>
</evidence>
<proteinExistence type="inferred from homology"/>
<feature type="transmembrane region" description="Helical" evidence="7">
    <location>
        <begin position="394"/>
        <end position="418"/>
    </location>
</feature>
<evidence type="ECO:0000256" key="2">
    <source>
        <dbReference type="ARBA" id="ARBA00022448"/>
    </source>
</evidence>
<evidence type="ECO:0000256" key="7">
    <source>
        <dbReference type="RuleBase" id="RU363032"/>
    </source>
</evidence>
<name>A0A6L3B493_AZOBR</name>
<dbReference type="RefSeq" id="WP_149164128.1">
    <property type="nucleotide sequence ID" value="NZ_QOKV01000003.1"/>
</dbReference>
<sequence>MTTDTFQTPGQPPGGPVQAAGFHSSLWASLWHRIGFSGWTLATLVIAALVALPVIAVISRVFVPTDGVWQHLVETVLAEYLLNTVRLVFGVGLGTLVIGVGTAWLVTMCRFPGSRMLEWALLLPMAVPAYVMAYVYTDLLQFVGPVQTALREAFHWSRRDYWFPDIRTLEGAALMMTLVLYPYVYLLSRAAFLEQSVCVLEVSRTLGRGPWRSFFTVALPLARPSIVAGLALVLMEVLADFGTVQYFAVNTFVTGIYRTWFAMGQPVAAAQLAAVLMMFVLVLVLMERWSRRQARYHHTTTRYRRLPKHRLTGWRAAAAMTACGLPLLLGFLLPAGLLVRMAVTAGDQAFGPVFLTLARNSFTLAALAAVLAVSLALVLAYGQRLRPTPLLKGAVRVAAMGYAIPGSVIAVGVLIPFAHLDNAVDAFMRQTFGVSTGLLLSGTIAAVLFAYLVRFLAVSFNTIEASLGKIRPTMDFASRVLGHTAGRTLIRVHAPIMWGSLLTAGLLVFVDVMKELPATMIVRPFNFDTLAVRVYTLASDERLTEAATGALAIVAVGIVPVILLSLSISRSRPGQTDE</sequence>
<dbReference type="Proteomes" id="UP000476837">
    <property type="component" value="Unassembled WGS sequence"/>
</dbReference>
<evidence type="ECO:0000256" key="1">
    <source>
        <dbReference type="ARBA" id="ARBA00004651"/>
    </source>
</evidence>
<gene>
    <name evidence="9" type="ORF">DS837_07145</name>
</gene>
<feature type="transmembrane region" description="Helical" evidence="7">
    <location>
        <begin position="362"/>
        <end position="382"/>
    </location>
</feature>
<feature type="transmembrane region" description="Helical" evidence="7">
    <location>
        <begin position="119"/>
        <end position="137"/>
    </location>
</feature>
<feature type="transmembrane region" description="Helical" evidence="7">
    <location>
        <begin position="438"/>
        <end position="467"/>
    </location>
</feature>
<organism evidence="9 10">
    <name type="scientific">Azospirillum brasilense</name>
    <dbReference type="NCBI Taxonomy" id="192"/>
    <lineage>
        <taxon>Bacteria</taxon>
        <taxon>Pseudomonadati</taxon>
        <taxon>Pseudomonadota</taxon>
        <taxon>Alphaproteobacteria</taxon>
        <taxon>Rhodospirillales</taxon>
        <taxon>Azospirillaceae</taxon>
        <taxon>Azospirillum</taxon>
    </lineage>
</organism>
<keyword evidence="5 7" id="KW-1133">Transmembrane helix</keyword>
<keyword evidence="2 7" id="KW-0813">Transport</keyword>
<evidence type="ECO:0000313" key="10">
    <source>
        <dbReference type="Proteomes" id="UP000476837"/>
    </source>
</evidence>
<dbReference type="InterPro" id="IPR000515">
    <property type="entry name" value="MetI-like"/>
</dbReference>
<keyword evidence="3" id="KW-1003">Cell membrane</keyword>
<dbReference type="GO" id="GO:0005886">
    <property type="term" value="C:plasma membrane"/>
    <property type="evidence" value="ECO:0007669"/>
    <property type="project" value="UniProtKB-SubCell"/>
</dbReference>